<dbReference type="Pfam" id="PF00024">
    <property type="entry name" value="PAN_1"/>
    <property type="match status" value="2"/>
</dbReference>
<dbReference type="UniPathway" id="UPA00109">
    <property type="reaction ID" value="UER00183"/>
</dbReference>
<organism evidence="8 9">
    <name type="scientific">Hibiscus syriacus</name>
    <name type="common">Rose of Sharon</name>
    <dbReference type="NCBI Taxonomy" id="106335"/>
    <lineage>
        <taxon>Eukaryota</taxon>
        <taxon>Viridiplantae</taxon>
        <taxon>Streptophyta</taxon>
        <taxon>Embryophyta</taxon>
        <taxon>Tracheophyta</taxon>
        <taxon>Spermatophyta</taxon>
        <taxon>Magnoliopsida</taxon>
        <taxon>eudicotyledons</taxon>
        <taxon>Gunneridae</taxon>
        <taxon>Pentapetalae</taxon>
        <taxon>rosids</taxon>
        <taxon>malvids</taxon>
        <taxon>Malvales</taxon>
        <taxon>Malvaceae</taxon>
        <taxon>Malvoideae</taxon>
        <taxon>Hibiscus</taxon>
    </lineage>
</organism>
<keyword evidence="9" id="KW-1185">Reference proteome</keyword>
<dbReference type="GO" id="GO:0006096">
    <property type="term" value="P:glycolytic process"/>
    <property type="evidence" value="ECO:0007669"/>
    <property type="project" value="UniProtKB-UniPathway"/>
</dbReference>
<evidence type="ECO:0000313" key="9">
    <source>
        <dbReference type="Proteomes" id="UP000436088"/>
    </source>
</evidence>
<sequence>MTLVSSNGLYSMRLGNDFIGLYAKFDSESDQIYWKHRALQAKAQIIEGGGPIHVRVDSDGWLGMYKNGTVPVDVESFNSFQRTLDGLLMVRTMFSPGKCSGSGSYSKNDMCTDPKTRNDVKVLRRGGVDVPFKDQTRYETTPSLEKCENTCEKNCSCYGAVYNNASGFCYILNYPVQTLLGTVMILKRLLQNHGRSEEEEKRMDPGLGVGIGLLGALPGGMNMVHLSFLQTVCIQCVWVMISSDCTLNLIPIPTKFTGSTELYKPKLRLLKAVDRFTSELTQMGGWNVQKLDGLLMVRSYGLCTPGTGCSCLDNSTMFSPGKCSGSGSYSKNDMCTDPKTRNDVKVLRRGGVDVPFKDQTTYETTPSLEECENTCEKNCSCYGAVYNNASGFCYILNYPVQTLLGTGDDTKTGEIGFGSYNIGMNKRNVNRILEEESGWDELAKNAAYIGTPAKDVLYVSSLHYSGALQYLSGVILFEETLYQKNDAGKPYVDVLKEGGVLPGIKVDKGTVELNGTNGETFTQGLDGLSQRCQKYYEAVRSCPIVEPEILVDGSHDIKKCAEVTERVLAACYKALNDHHVMLEGTCCSLTWDPGSEAPKVSLSEEEATLNLNAMNKLQTKKLWSLSFSFGRALQHSTLKAWSGKE</sequence>
<protein>
    <recommendedName>
        <fullName evidence="4">fructose-bisphosphate aldolase</fullName>
        <ecNumber evidence="4">4.1.2.13</ecNumber>
    </recommendedName>
</protein>
<evidence type="ECO:0000256" key="2">
    <source>
        <dbReference type="ARBA" id="ARBA00004714"/>
    </source>
</evidence>
<dbReference type="GO" id="GO:0004332">
    <property type="term" value="F:fructose-bisphosphate aldolase activity"/>
    <property type="evidence" value="ECO:0007669"/>
    <property type="project" value="UniProtKB-EC"/>
</dbReference>
<accession>A0A6A2ZEW0</accession>
<evidence type="ECO:0000256" key="5">
    <source>
        <dbReference type="ARBA" id="ARBA00023152"/>
    </source>
</evidence>
<evidence type="ECO:0000256" key="1">
    <source>
        <dbReference type="ARBA" id="ARBA00000441"/>
    </source>
</evidence>
<dbReference type="Gene3D" id="3.50.4.10">
    <property type="entry name" value="Hepatocyte Growth Factor"/>
    <property type="match status" value="1"/>
</dbReference>
<dbReference type="SMART" id="SM00473">
    <property type="entry name" value="PAN_AP"/>
    <property type="match status" value="2"/>
</dbReference>
<name>A0A6A2ZEW0_HIBSY</name>
<dbReference type="PANTHER" id="PTHR11627">
    <property type="entry name" value="FRUCTOSE-BISPHOSPHATE ALDOLASE"/>
    <property type="match status" value="1"/>
</dbReference>
<comment type="pathway">
    <text evidence="2">Carbohydrate degradation; glycolysis; D-glyceraldehyde 3-phosphate and glycerone phosphate from D-glucose: step 4/4.</text>
</comment>
<dbReference type="AlphaFoldDB" id="A0A6A2ZEW0"/>
<evidence type="ECO:0000256" key="4">
    <source>
        <dbReference type="ARBA" id="ARBA00013068"/>
    </source>
</evidence>
<proteinExistence type="inferred from homology"/>
<dbReference type="InterPro" id="IPR003609">
    <property type="entry name" value="Pan_app"/>
</dbReference>
<comment type="similarity">
    <text evidence="3">Belongs to the class I fructose-bisphosphate aldolase family.</text>
</comment>
<dbReference type="Gene3D" id="3.20.20.70">
    <property type="entry name" value="Aldolase class I"/>
    <property type="match status" value="2"/>
</dbReference>
<feature type="domain" description="Apple" evidence="7">
    <location>
        <begin position="335"/>
        <end position="422"/>
    </location>
</feature>
<keyword evidence="5" id="KW-0324">Glycolysis</keyword>
<evidence type="ECO:0000259" key="7">
    <source>
        <dbReference type="PROSITE" id="PS50948"/>
    </source>
</evidence>
<evidence type="ECO:0000256" key="6">
    <source>
        <dbReference type="ARBA" id="ARBA00023239"/>
    </source>
</evidence>
<reference evidence="8" key="1">
    <citation type="submission" date="2019-09" db="EMBL/GenBank/DDBJ databases">
        <title>Draft genome information of white flower Hibiscus syriacus.</title>
        <authorList>
            <person name="Kim Y.-M."/>
        </authorList>
    </citation>
    <scope>NUCLEOTIDE SEQUENCE [LARGE SCALE GENOMIC DNA]</scope>
    <source>
        <strain evidence="8">YM2019G1</strain>
    </source>
</reference>
<comment type="catalytic activity">
    <reaction evidence="1">
        <text>beta-D-fructose 1,6-bisphosphate = D-glyceraldehyde 3-phosphate + dihydroxyacetone phosphate</text>
        <dbReference type="Rhea" id="RHEA:14729"/>
        <dbReference type="ChEBI" id="CHEBI:32966"/>
        <dbReference type="ChEBI" id="CHEBI:57642"/>
        <dbReference type="ChEBI" id="CHEBI:59776"/>
        <dbReference type="EC" id="4.1.2.13"/>
    </reaction>
</comment>
<evidence type="ECO:0000256" key="3">
    <source>
        <dbReference type="ARBA" id="ARBA00010387"/>
    </source>
</evidence>
<dbReference type="Proteomes" id="UP000436088">
    <property type="component" value="Unassembled WGS sequence"/>
</dbReference>
<dbReference type="EMBL" id="VEPZ02001165">
    <property type="protein sequence ID" value="KAE8690060.1"/>
    <property type="molecule type" value="Genomic_DNA"/>
</dbReference>
<dbReference type="Pfam" id="PF00274">
    <property type="entry name" value="Glycolytic"/>
    <property type="match status" value="3"/>
</dbReference>
<feature type="domain" description="Apple" evidence="7">
    <location>
        <begin position="111"/>
        <end position="190"/>
    </location>
</feature>
<comment type="caution">
    <text evidence="8">The sequence shown here is derived from an EMBL/GenBank/DDBJ whole genome shotgun (WGS) entry which is preliminary data.</text>
</comment>
<gene>
    <name evidence="8" type="ORF">F3Y22_tig00110929pilonHSYRG00061</name>
</gene>
<dbReference type="PROSITE" id="PS50948">
    <property type="entry name" value="PAN"/>
    <property type="match status" value="2"/>
</dbReference>
<dbReference type="InterPro" id="IPR013785">
    <property type="entry name" value="Aldolase_TIM"/>
</dbReference>
<dbReference type="EC" id="4.1.2.13" evidence="4"/>
<keyword evidence="6" id="KW-0456">Lyase</keyword>
<dbReference type="InterPro" id="IPR000741">
    <property type="entry name" value="FBA_I"/>
</dbReference>
<dbReference type="SUPFAM" id="SSF51569">
    <property type="entry name" value="Aldolase"/>
    <property type="match status" value="1"/>
</dbReference>
<evidence type="ECO:0000313" key="8">
    <source>
        <dbReference type="EMBL" id="KAE8690060.1"/>
    </source>
</evidence>